<evidence type="ECO:0000313" key="3">
    <source>
        <dbReference type="Proteomes" id="UP000027222"/>
    </source>
</evidence>
<organism evidence="2 3">
    <name type="scientific">Galerina marginata (strain CBS 339.88)</name>
    <dbReference type="NCBI Taxonomy" id="685588"/>
    <lineage>
        <taxon>Eukaryota</taxon>
        <taxon>Fungi</taxon>
        <taxon>Dikarya</taxon>
        <taxon>Basidiomycota</taxon>
        <taxon>Agaricomycotina</taxon>
        <taxon>Agaricomycetes</taxon>
        <taxon>Agaricomycetidae</taxon>
        <taxon>Agaricales</taxon>
        <taxon>Agaricineae</taxon>
        <taxon>Strophariaceae</taxon>
        <taxon>Galerina</taxon>
    </lineage>
</organism>
<proteinExistence type="predicted"/>
<evidence type="ECO:0000313" key="2">
    <source>
        <dbReference type="EMBL" id="KDR70649.1"/>
    </source>
</evidence>
<feature type="compositionally biased region" description="Acidic residues" evidence="1">
    <location>
        <begin position="122"/>
        <end position="132"/>
    </location>
</feature>
<dbReference type="Proteomes" id="UP000027222">
    <property type="component" value="Unassembled WGS sequence"/>
</dbReference>
<sequence length="500" mass="54420">MPYWLPCFLPSFLPSFLSRLVPCEFPSSLMGYNSHFLNSKSKDELIAFVQRQPAVKWPQRLGRFDPPAGLPKLMVLRKVLRGNYGYHPEEEDAPLPDDHEHVDSEAVASPIPGNSSISAEGMEVDSVPDEENGENRNSCSETAVPLTPAPEDAPFLDDHERVDSEAVASPIPENASISAEGMEVDSVPDGENGENRNSRSETAVPLTPAPAPRTSTGTLLDVHPGRSSVATRFDDSPGNESRNLVQYNEKNSRSEDIPCMPISHSADDASLVRGNCSVVDNHQPSLLTHAALDQENEDAYGSPPPSPLFSDLSLSDDLNESDTESTRSASPSSFVSEDAQGSLDLPQGVFKTDAELLAFDLDLLTKFVANDQKWAGRLEALSTSKGRSGKKISASAGTQIALWAIAVDFESLIKNKTDWKERDGAIPIGTIQEFLQRGPSWWSRARPAVLMARSLGKESPIPNAEVCQFLASTASVTQIQEFTKRFVQKVGSSFVLRSWA</sequence>
<dbReference type="AlphaFoldDB" id="A0A067SSI8"/>
<dbReference type="OrthoDB" id="3125846at2759"/>
<feature type="region of interest" description="Disordered" evidence="1">
    <location>
        <begin position="296"/>
        <end position="340"/>
    </location>
</feature>
<feature type="region of interest" description="Disordered" evidence="1">
    <location>
        <begin position="87"/>
        <end position="243"/>
    </location>
</feature>
<dbReference type="HOGENOM" id="CLU_500616_0_0_1"/>
<accession>A0A067SSI8</accession>
<keyword evidence="3" id="KW-1185">Reference proteome</keyword>
<feature type="compositionally biased region" description="Acidic residues" evidence="1">
    <location>
        <begin position="182"/>
        <end position="192"/>
    </location>
</feature>
<evidence type="ECO:0000256" key="1">
    <source>
        <dbReference type="SAM" id="MobiDB-lite"/>
    </source>
</evidence>
<reference evidence="3" key="1">
    <citation type="journal article" date="2014" name="Proc. Natl. Acad. Sci. U.S.A.">
        <title>Extensive sampling of basidiomycete genomes demonstrates inadequacy of the white-rot/brown-rot paradigm for wood decay fungi.</title>
        <authorList>
            <person name="Riley R."/>
            <person name="Salamov A.A."/>
            <person name="Brown D.W."/>
            <person name="Nagy L.G."/>
            <person name="Floudas D."/>
            <person name="Held B.W."/>
            <person name="Levasseur A."/>
            <person name="Lombard V."/>
            <person name="Morin E."/>
            <person name="Otillar R."/>
            <person name="Lindquist E.A."/>
            <person name="Sun H."/>
            <person name="LaButti K.M."/>
            <person name="Schmutz J."/>
            <person name="Jabbour D."/>
            <person name="Luo H."/>
            <person name="Baker S.E."/>
            <person name="Pisabarro A.G."/>
            <person name="Walton J.D."/>
            <person name="Blanchette R.A."/>
            <person name="Henrissat B."/>
            <person name="Martin F."/>
            <person name="Cullen D."/>
            <person name="Hibbett D.S."/>
            <person name="Grigoriev I.V."/>
        </authorList>
    </citation>
    <scope>NUCLEOTIDE SEQUENCE [LARGE SCALE GENOMIC DNA]</scope>
    <source>
        <strain evidence="3">CBS 339.88</strain>
    </source>
</reference>
<name>A0A067SSI8_GALM3</name>
<feature type="compositionally biased region" description="Polar residues" evidence="1">
    <location>
        <begin position="326"/>
        <end position="335"/>
    </location>
</feature>
<gene>
    <name evidence="2" type="ORF">GALMADRAFT_214398</name>
</gene>
<dbReference type="EMBL" id="KL142396">
    <property type="protein sequence ID" value="KDR70649.1"/>
    <property type="molecule type" value="Genomic_DNA"/>
</dbReference>
<protein>
    <submittedName>
        <fullName evidence="2">Uncharacterized protein</fullName>
    </submittedName>
</protein>